<evidence type="ECO:0000313" key="1">
    <source>
        <dbReference type="EMBL" id="AUB44856.1"/>
    </source>
</evidence>
<keyword evidence="2" id="KW-1185">Reference proteome</keyword>
<dbReference type="KEGG" id="nfl:COO91_11103"/>
<evidence type="ECO:0000313" key="2">
    <source>
        <dbReference type="Proteomes" id="UP000232003"/>
    </source>
</evidence>
<dbReference type="AlphaFoldDB" id="A0A2K8TB01"/>
<proteinExistence type="predicted"/>
<dbReference type="Proteomes" id="UP000232003">
    <property type="component" value="Plasmid pNFSY08"/>
</dbReference>
<name>A0A2K8TB01_9NOSO</name>
<protein>
    <submittedName>
        <fullName evidence="1">Uncharacterized protein</fullName>
    </submittedName>
</protein>
<accession>A0A2K8TB01</accession>
<keyword evidence="1" id="KW-0614">Plasmid</keyword>
<dbReference type="EMBL" id="CP024793">
    <property type="protein sequence ID" value="AUB44856.1"/>
    <property type="molecule type" value="Genomic_DNA"/>
</dbReference>
<gene>
    <name evidence="1" type="ORF">COO91_11103</name>
</gene>
<reference evidence="1 2" key="1">
    <citation type="submission" date="2017-11" db="EMBL/GenBank/DDBJ databases">
        <title>Complete genome of a free-living desiccation-tolerant cyanobacterium and its photosynthetic adaptation to extreme terrestrial habitat.</title>
        <authorList>
            <person name="Shang J."/>
        </authorList>
    </citation>
    <scope>NUCLEOTIDE SEQUENCE [LARGE SCALE GENOMIC DNA]</scope>
    <source>
        <strain evidence="1 2">CCNUN1</strain>
        <plasmid evidence="2">pnfsy08</plasmid>
    </source>
</reference>
<geneLocation type="plasmid" evidence="2">
    <name>pnfsy08</name>
</geneLocation>
<organism evidence="1 2">
    <name type="scientific">Nostoc flagelliforme CCNUN1</name>
    <dbReference type="NCBI Taxonomy" id="2038116"/>
    <lineage>
        <taxon>Bacteria</taxon>
        <taxon>Bacillati</taxon>
        <taxon>Cyanobacteriota</taxon>
        <taxon>Cyanophyceae</taxon>
        <taxon>Nostocales</taxon>
        <taxon>Nostocaceae</taxon>
        <taxon>Nostoc</taxon>
    </lineage>
</organism>
<sequence>MLSLKIKTNDLLLETQKSVEVLDQQQVAARLQLLGNHSYCETCCHINTVRLSQKPDRGFQGINYSTKIKSQI</sequence>